<dbReference type="AlphaFoldDB" id="A0A3P7MHV9"/>
<dbReference type="PANTHER" id="PTHR10061">
    <property type="entry name" value="S-FORMYLGLUTATHIONE HYDROLASE"/>
    <property type="match status" value="1"/>
</dbReference>
<dbReference type="GO" id="GO:0018738">
    <property type="term" value="F:S-formylglutathione hydrolase activity"/>
    <property type="evidence" value="ECO:0007669"/>
    <property type="project" value="InterPro"/>
</dbReference>
<dbReference type="OrthoDB" id="420518at2759"/>
<dbReference type="Gene3D" id="3.40.50.1820">
    <property type="entry name" value="alpha/beta hydrolase"/>
    <property type="match status" value="1"/>
</dbReference>
<gene>
    <name evidence="1" type="ORF">CGOC_LOCUS9186</name>
</gene>
<dbReference type="PANTHER" id="PTHR10061:SF0">
    <property type="entry name" value="S-FORMYLGLUTATHIONE HYDROLASE"/>
    <property type="match status" value="1"/>
</dbReference>
<organism evidence="1 2">
    <name type="scientific">Cylicostephanus goldi</name>
    <name type="common">Nematode worm</name>
    <dbReference type="NCBI Taxonomy" id="71465"/>
    <lineage>
        <taxon>Eukaryota</taxon>
        <taxon>Metazoa</taxon>
        <taxon>Ecdysozoa</taxon>
        <taxon>Nematoda</taxon>
        <taxon>Chromadorea</taxon>
        <taxon>Rhabditida</taxon>
        <taxon>Rhabditina</taxon>
        <taxon>Rhabditomorpha</taxon>
        <taxon>Strongyloidea</taxon>
        <taxon>Strongylidae</taxon>
        <taxon>Cylicostephanus</taxon>
    </lineage>
</organism>
<dbReference type="GO" id="GO:0046294">
    <property type="term" value="P:formaldehyde catabolic process"/>
    <property type="evidence" value="ECO:0007669"/>
    <property type="project" value="InterPro"/>
</dbReference>
<dbReference type="GO" id="GO:0005829">
    <property type="term" value="C:cytosol"/>
    <property type="evidence" value="ECO:0007669"/>
    <property type="project" value="TreeGrafter"/>
</dbReference>
<dbReference type="EMBL" id="UYRV01106132">
    <property type="protein sequence ID" value="VDN22018.1"/>
    <property type="molecule type" value="Genomic_DNA"/>
</dbReference>
<reference evidence="1 2" key="1">
    <citation type="submission" date="2018-11" db="EMBL/GenBank/DDBJ databases">
        <authorList>
            <consortium name="Pathogen Informatics"/>
        </authorList>
    </citation>
    <scope>NUCLEOTIDE SEQUENCE [LARGE SCALE GENOMIC DNA]</scope>
</reference>
<evidence type="ECO:0000313" key="1">
    <source>
        <dbReference type="EMBL" id="VDN22018.1"/>
    </source>
</evidence>
<accession>A0A3P7MHV9</accession>
<sequence>MGARFQMVAEVVSSVRCFQGFQNVYKHHSDVLNCEMKFGAYVPDHKEGERLPGLFYLSGEFISLKFE</sequence>
<dbReference type="InterPro" id="IPR029058">
    <property type="entry name" value="AB_hydrolase_fold"/>
</dbReference>
<protein>
    <submittedName>
        <fullName evidence="1">Uncharacterized protein</fullName>
    </submittedName>
</protein>
<keyword evidence="2" id="KW-1185">Reference proteome</keyword>
<dbReference type="InterPro" id="IPR014186">
    <property type="entry name" value="S-formylglutathione_hydrol"/>
</dbReference>
<dbReference type="Proteomes" id="UP000271889">
    <property type="component" value="Unassembled WGS sequence"/>
</dbReference>
<proteinExistence type="predicted"/>
<dbReference type="SUPFAM" id="SSF53474">
    <property type="entry name" value="alpha/beta-Hydrolases"/>
    <property type="match status" value="1"/>
</dbReference>
<name>A0A3P7MHV9_CYLGO</name>
<evidence type="ECO:0000313" key="2">
    <source>
        <dbReference type="Proteomes" id="UP000271889"/>
    </source>
</evidence>